<accession>A0A1F6DS96</accession>
<reference evidence="2 3" key="1">
    <citation type="journal article" date="2016" name="Nat. Commun.">
        <title>Thousands of microbial genomes shed light on interconnected biogeochemical processes in an aquifer system.</title>
        <authorList>
            <person name="Anantharaman K."/>
            <person name="Brown C.T."/>
            <person name="Hug L.A."/>
            <person name="Sharon I."/>
            <person name="Castelle C.J."/>
            <person name="Probst A.J."/>
            <person name="Thomas B.C."/>
            <person name="Singh A."/>
            <person name="Wilkins M.J."/>
            <person name="Karaoz U."/>
            <person name="Brodie E.L."/>
            <person name="Williams K.H."/>
            <person name="Hubbard S.S."/>
            <person name="Banfield J.F."/>
        </authorList>
    </citation>
    <scope>NUCLEOTIDE SEQUENCE [LARGE SCALE GENOMIC DNA]</scope>
</reference>
<evidence type="ECO:0000313" key="3">
    <source>
        <dbReference type="Proteomes" id="UP000177232"/>
    </source>
</evidence>
<dbReference type="EMBL" id="MFLJ01000029">
    <property type="protein sequence ID" value="OGG64258.1"/>
    <property type="molecule type" value="Genomic_DNA"/>
</dbReference>
<gene>
    <name evidence="2" type="ORF">A3C94_00360</name>
</gene>
<evidence type="ECO:0008006" key="4">
    <source>
        <dbReference type="Google" id="ProtNLM"/>
    </source>
</evidence>
<evidence type="ECO:0000313" key="2">
    <source>
        <dbReference type="EMBL" id="OGG64258.1"/>
    </source>
</evidence>
<proteinExistence type="predicted"/>
<organism evidence="2 3">
    <name type="scientific">Candidatus Kaiserbacteria bacterium RIFCSPHIGHO2_02_FULL_55_17</name>
    <dbReference type="NCBI Taxonomy" id="1798496"/>
    <lineage>
        <taxon>Bacteria</taxon>
        <taxon>Candidatus Kaiseribacteriota</taxon>
    </lineage>
</organism>
<keyword evidence="1" id="KW-1133">Transmembrane helix</keyword>
<sequence>MAIKKTQRGFTLLIAVIFMSVMLSFGLALASLGYKQQILASGAIASQYAFYAADTGLECALYADQKQNLFAYERYDGNPKSMTCDGTTVAVTQAPPSIVELVSFVRLSFDSNTRCADVTVYKYSAPQAPDNTTTYLFSVGYDVSCSRVADPGKARFVSRGLSAHY</sequence>
<keyword evidence="1" id="KW-0472">Membrane</keyword>
<name>A0A1F6DS96_9BACT</name>
<dbReference type="STRING" id="1798496.A3C94_00360"/>
<evidence type="ECO:0000256" key="1">
    <source>
        <dbReference type="SAM" id="Phobius"/>
    </source>
</evidence>
<feature type="transmembrane region" description="Helical" evidence="1">
    <location>
        <begin position="12"/>
        <end position="34"/>
    </location>
</feature>
<protein>
    <recommendedName>
        <fullName evidence="4">Type 4 fimbrial biogenesis protein PilX N-terminal domain-containing protein</fullName>
    </recommendedName>
</protein>
<dbReference type="AlphaFoldDB" id="A0A1F6DS96"/>
<keyword evidence="1" id="KW-0812">Transmembrane</keyword>
<comment type="caution">
    <text evidence="2">The sequence shown here is derived from an EMBL/GenBank/DDBJ whole genome shotgun (WGS) entry which is preliminary data.</text>
</comment>
<dbReference type="Proteomes" id="UP000177232">
    <property type="component" value="Unassembled WGS sequence"/>
</dbReference>